<dbReference type="EC" id="3.5.2.7" evidence="4"/>
<dbReference type="EMBL" id="VSSQ01039102">
    <property type="protein sequence ID" value="MPM92115.1"/>
    <property type="molecule type" value="Genomic_DNA"/>
</dbReference>
<keyword evidence="2 4" id="KW-0378">Hydrolase</keyword>
<sequence>MQFVIALACRYLKLTPAQAVAAATINAAAAIGRADRIGSIEAGKQADLILLSVPDYRHLAYRFGGNLVEKVIKRGSLYKNNSFI</sequence>
<evidence type="ECO:0000313" key="4">
    <source>
        <dbReference type="EMBL" id="MPM92115.1"/>
    </source>
</evidence>
<dbReference type="PANTHER" id="PTHR42752">
    <property type="entry name" value="IMIDAZOLONEPROPIONASE"/>
    <property type="match status" value="1"/>
</dbReference>
<dbReference type="GO" id="GO:0019556">
    <property type="term" value="P:L-histidine catabolic process to glutamate and formamide"/>
    <property type="evidence" value="ECO:0007669"/>
    <property type="project" value="InterPro"/>
</dbReference>
<dbReference type="GO" id="GO:0050480">
    <property type="term" value="F:imidazolonepropionase activity"/>
    <property type="evidence" value="ECO:0007669"/>
    <property type="project" value="UniProtKB-EC"/>
</dbReference>
<dbReference type="Pfam" id="PF01979">
    <property type="entry name" value="Amidohydro_1"/>
    <property type="match status" value="1"/>
</dbReference>
<feature type="domain" description="Amidohydrolase-related" evidence="3">
    <location>
        <begin position="13"/>
        <end position="76"/>
    </location>
</feature>
<proteinExistence type="predicted"/>
<dbReference type="SUPFAM" id="SSF51338">
    <property type="entry name" value="Composite domain of metallo-dependent hydrolases"/>
    <property type="match status" value="1"/>
</dbReference>
<dbReference type="GO" id="GO:0046872">
    <property type="term" value="F:metal ion binding"/>
    <property type="evidence" value="ECO:0007669"/>
    <property type="project" value="UniProtKB-KW"/>
</dbReference>
<dbReference type="InterPro" id="IPR006680">
    <property type="entry name" value="Amidohydro-rel"/>
</dbReference>
<evidence type="ECO:0000256" key="2">
    <source>
        <dbReference type="ARBA" id="ARBA00022801"/>
    </source>
</evidence>
<dbReference type="Gene3D" id="2.30.40.10">
    <property type="entry name" value="Urease, subunit C, domain 1"/>
    <property type="match status" value="1"/>
</dbReference>
<evidence type="ECO:0000259" key="3">
    <source>
        <dbReference type="Pfam" id="PF01979"/>
    </source>
</evidence>
<dbReference type="InterPro" id="IPR005920">
    <property type="entry name" value="HutI"/>
</dbReference>
<dbReference type="PANTHER" id="PTHR42752:SF1">
    <property type="entry name" value="IMIDAZOLONEPROPIONASE-RELATED"/>
    <property type="match status" value="1"/>
</dbReference>
<dbReference type="GO" id="GO:0005737">
    <property type="term" value="C:cytoplasm"/>
    <property type="evidence" value="ECO:0007669"/>
    <property type="project" value="InterPro"/>
</dbReference>
<dbReference type="InterPro" id="IPR011059">
    <property type="entry name" value="Metal-dep_hydrolase_composite"/>
</dbReference>
<reference evidence="4" key="1">
    <citation type="submission" date="2019-08" db="EMBL/GenBank/DDBJ databases">
        <authorList>
            <person name="Kucharzyk K."/>
            <person name="Murdoch R.W."/>
            <person name="Higgins S."/>
            <person name="Loffler F."/>
        </authorList>
    </citation>
    <scope>NUCLEOTIDE SEQUENCE</scope>
</reference>
<keyword evidence="1" id="KW-0479">Metal-binding</keyword>
<gene>
    <name evidence="4" type="primary">hutI_30</name>
    <name evidence="4" type="ORF">SDC9_139249</name>
</gene>
<comment type="caution">
    <text evidence="4">The sequence shown here is derived from an EMBL/GenBank/DDBJ whole genome shotgun (WGS) entry which is preliminary data.</text>
</comment>
<name>A0A645DS79_9ZZZZ</name>
<organism evidence="4">
    <name type="scientific">bioreactor metagenome</name>
    <dbReference type="NCBI Taxonomy" id="1076179"/>
    <lineage>
        <taxon>unclassified sequences</taxon>
        <taxon>metagenomes</taxon>
        <taxon>ecological metagenomes</taxon>
    </lineage>
</organism>
<protein>
    <submittedName>
        <fullName evidence="4">Imidazolonepropionase</fullName>
        <ecNumber evidence="4">3.5.2.7</ecNumber>
    </submittedName>
</protein>
<dbReference type="AlphaFoldDB" id="A0A645DS79"/>
<accession>A0A645DS79</accession>
<evidence type="ECO:0000256" key="1">
    <source>
        <dbReference type="ARBA" id="ARBA00022723"/>
    </source>
</evidence>